<evidence type="ECO:0000313" key="1">
    <source>
        <dbReference type="EMBL" id="MTI23957.1"/>
    </source>
</evidence>
<evidence type="ECO:0000313" key="2">
    <source>
        <dbReference type="Proteomes" id="UP000798808"/>
    </source>
</evidence>
<comment type="caution">
    <text evidence="1">The sequence shown here is derived from an EMBL/GenBank/DDBJ whole genome shotgun (WGS) entry which is preliminary data.</text>
</comment>
<dbReference type="Proteomes" id="UP000798808">
    <property type="component" value="Unassembled WGS sequence"/>
</dbReference>
<dbReference type="Pfam" id="PF13689">
    <property type="entry name" value="DUF4154"/>
    <property type="match status" value="1"/>
</dbReference>
<gene>
    <name evidence="1" type="ORF">E1163_03255</name>
</gene>
<accession>A0ABW9RIR7</accession>
<reference evidence="1 2" key="1">
    <citation type="submission" date="2019-02" db="EMBL/GenBank/DDBJ databases">
        <authorList>
            <person name="Goldberg S.R."/>
            <person name="Haltli B.A."/>
            <person name="Correa H."/>
            <person name="Russell K.G."/>
        </authorList>
    </citation>
    <scope>NUCLEOTIDE SEQUENCE [LARGE SCALE GENOMIC DNA]</scope>
    <source>
        <strain evidence="1 2">JCM 16186</strain>
    </source>
</reference>
<dbReference type="EMBL" id="SMLW01000337">
    <property type="protein sequence ID" value="MTI23957.1"/>
    <property type="molecule type" value="Genomic_DNA"/>
</dbReference>
<keyword evidence="2" id="KW-1185">Reference proteome</keyword>
<protein>
    <submittedName>
        <fullName evidence="1">YfiR family protein</fullName>
    </submittedName>
</protein>
<proteinExistence type="predicted"/>
<sequence>MNSWFWRDKLWTAMSSEHISPACIFSSKWRTAIYKSRHPAILMLLIFCLCIPATAQVSSYQELQGAYLYNFAKYIVWPEEDSELFIIGVIEHAEITDHFKDIFKDKKVRGMKIKLKTIHSETELSPAHMVYMPNNSSLDISSIKSALQGTSTLIVTEEDLIGKGANISFIKKGKSLRFTVDEKALTGIGLTANQGLLNLAIQK</sequence>
<organism evidence="1 2">
    <name type="scientific">Fulvivirga kasyanovii</name>
    <dbReference type="NCBI Taxonomy" id="396812"/>
    <lineage>
        <taxon>Bacteria</taxon>
        <taxon>Pseudomonadati</taxon>
        <taxon>Bacteroidota</taxon>
        <taxon>Cytophagia</taxon>
        <taxon>Cytophagales</taxon>
        <taxon>Fulvivirgaceae</taxon>
        <taxon>Fulvivirga</taxon>
    </lineage>
</organism>
<dbReference type="InterPro" id="IPR025293">
    <property type="entry name" value="YfiR/HmsC-like"/>
</dbReference>
<name>A0ABW9RIR7_9BACT</name>